<evidence type="ECO:0000259" key="2">
    <source>
        <dbReference type="Pfam" id="PF00931"/>
    </source>
</evidence>
<feature type="region of interest" description="Disordered" evidence="1">
    <location>
        <begin position="467"/>
        <end position="488"/>
    </location>
</feature>
<sequence length="488" mass="54759">MKQNRRSRGVILTLKGWDKLQGAKTKAIVSDRAHDGFTLEELSSRMGLSLHTVSRIQGRLEPIDKSSLQSAFPAFGLELCQEDYTRPSPPDELEMRRACPQYDWGQAPNVSVFYGRSVELVQLREWILEQQCRLVALLGIGGIGKSSLAIRLGLQIQTEFEAVVWRSLQNAPPVEETLTSILQFLLWALRLDTAIAQSFDGKISKLMECLMNHRCLVILDNVETILCSGGQAGQCRPGYEGYDRLLKCLGEAPHKSCVLVTSREKPRAIAPLVGEQTGVKCLRLGGLSSIEGQQLFQQKGQFTGTEQQWQMLIQHYGGNPLALKMVAAGTQKLFNGKIASVLEYVEQGISIFEDISELLECQINRLSVVEEEVMYWLAIHREPVSFAELTEDTVTSSFKRLLPSAIKSLLQRSLVEKSGEHFFLQPVVMEHITRRFVERVSQERRDSLIQNIQTSISYSPLPNPCFDKSNSQRLHSENSKATPRATIA</sequence>
<dbReference type="PRINTS" id="PR00364">
    <property type="entry name" value="DISEASERSIST"/>
</dbReference>
<accession>A0A139X3N7</accession>
<evidence type="ECO:0000313" key="4">
    <source>
        <dbReference type="Proteomes" id="UP000076925"/>
    </source>
</evidence>
<organism evidence="3 4">
    <name type="scientific">Scytonema hofmannii PCC 7110</name>
    <dbReference type="NCBI Taxonomy" id="128403"/>
    <lineage>
        <taxon>Bacteria</taxon>
        <taxon>Bacillati</taxon>
        <taxon>Cyanobacteriota</taxon>
        <taxon>Cyanophyceae</taxon>
        <taxon>Nostocales</taxon>
        <taxon>Scytonemataceae</taxon>
        <taxon>Scytonema</taxon>
    </lineage>
</organism>
<keyword evidence="4" id="KW-1185">Reference proteome</keyword>
<evidence type="ECO:0000313" key="3">
    <source>
        <dbReference type="EMBL" id="KYC39284.1"/>
    </source>
</evidence>
<dbReference type="GO" id="GO:0043531">
    <property type="term" value="F:ADP binding"/>
    <property type="evidence" value="ECO:0007669"/>
    <property type="project" value="InterPro"/>
</dbReference>
<dbReference type="SUPFAM" id="SSF52540">
    <property type="entry name" value="P-loop containing nucleoside triphosphate hydrolases"/>
    <property type="match status" value="1"/>
</dbReference>
<dbReference type="Proteomes" id="UP000076925">
    <property type="component" value="Unassembled WGS sequence"/>
</dbReference>
<dbReference type="AlphaFoldDB" id="A0A139X3N7"/>
<name>A0A139X3N7_9CYAN</name>
<evidence type="ECO:0000256" key="1">
    <source>
        <dbReference type="SAM" id="MobiDB-lite"/>
    </source>
</evidence>
<dbReference type="EMBL" id="ANNX02000035">
    <property type="protein sequence ID" value="KYC39284.1"/>
    <property type="molecule type" value="Genomic_DNA"/>
</dbReference>
<proteinExistence type="predicted"/>
<dbReference type="Gene3D" id="3.40.50.300">
    <property type="entry name" value="P-loop containing nucleotide triphosphate hydrolases"/>
    <property type="match status" value="1"/>
</dbReference>
<reference evidence="3 4" key="1">
    <citation type="journal article" date="2013" name="Genome Biol. Evol.">
        <title>Genomes of Stigonematalean cyanobacteria (subsection V) and the evolution of oxygenic photosynthesis from prokaryotes to plastids.</title>
        <authorList>
            <person name="Dagan T."/>
            <person name="Roettger M."/>
            <person name="Stucken K."/>
            <person name="Landan G."/>
            <person name="Koch R."/>
            <person name="Major P."/>
            <person name="Gould S.B."/>
            <person name="Goremykin V.V."/>
            <person name="Rippka R."/>
            <person name="Tandeau de Marsac N."/>
            <person name="Gugger M."/>
            <person name="Lockhart P.J."/>
            <person name="Allen J.F."/>
            <person name="Brune I."/>
            <person name="Maus I."/>
            <person name="Puhler A."/>
            <person name="Martin W.F."/>
        </authorList>
    </citation>
    <scope>NUCLEOTIDE SEQUENCE [LARGE SCALE GENOMIC DNA]</scope>
    <source>
        <strain evidence="3 4">PCC 7110</strain>
    </source>
</reference>
<dbReference type="Pfam" id="PF00931">
    <property type="entry name" value="NB-ARC"/>
    <property type="match status" value="1"/>
</dbReference>
<dbReference type="InterPro" id="IPR002182">
    <property type="entry name" value="NB-ARC"/>
</dbReference>
<dbReference type="PANTHER" id="PTHR47691:SF3">
    <property type="entry name" value="HTH-TYPE TRANSCRIPTIONAL REGULATOR RV0890C-RELATED"/>
    <property type="match status" value="1"/>
</dbReference>
<dbReference type="InterPro" id="IPR027417">
    <property type="entry name" value="P-loop_NTPase"/>
</dbReference>
<protein>
    <recommendedName>
        <fullName evidence="2">NB-ARC domain-containing protein</fullName>
    </recommendedName>
</protein>
<comment type="caution">
    <text evidence="3">The sequence shown here is derived from an EMBL/GenBank/DDBJ whole genome shotgun (WGS) entry which is preliminary data.</text>
</comment>
<gene>
    <name evidence="3" type="ORF">WA1_31595</name>
</gene>
<dbReference type="RefSeq" id="WP_051076993.1">
    <property type="nucleotide sequence ID" value="NZ_KQ976354.1"/>
</dbReference>
<dbReference type="STRING" id="128403.WA1_31595"/>
<feature type="domain" description="NB-ARC" evidence="2">
    <location>
        <begin position="122"/>
        <end position="224"/>
    </location>
</feature>
<dbReference type="PANTHER" id="PTHR47691">
    <property type="entry name" value="REGULATOR-RELATED"/>
    <property type="match status" value="1"/>
</dbReference>